<dbReference type="EMBL" id="CM037616">
    <property type="protein sequence ID" value="KAH7991216.1"/>
    <property type="molecule type" value="Genomic_DNA"/>
</dbReference>
<protein>
    <submittedName>
        <fullName evidence="1">Uncharacterized protein</fullName>
    </submittedName>
</protein>
<keyword evidence="2" id="KW-1185">Reference proteome</keyword>
<evidence type="ECO:0000313" key="2">
    <source>
        <dbReference type="Proteomes" id="UP000827872"/>
    </source>
</evidence>
<sequence length="210" mass="23103">MLPEKGKSPGADFQGLGEQARQVREDVEKEGQGGLEPMRVSEKAGDSPGLKSGDEEDFIKTEVPEMVGEAYQRFKGLADVGREATEEYRRIGVRNMGNYRKGPALIQEGALNFPAAECPPAGQEKKQHHLKAKQEDEGNEWVIDSRVPDPEPESPPPMELRQATWGNPAWHQEDAEVAASQDGSERDGENCLDPKEVEHLQMAGSSTPNE</sequence>
<evidence type="ECO:0000313" key="1">
    <source>
        <dbReference type="EMBL" id="KAH7991216.1"/>
    </source>
</evidence>
<accession>A0ACB8EEY2</accession>
<comment type="caution">
    <text evidence="1">The sequence shown here is derived from an EMBL/GenBank/DDBJ whole genome shotgun (WGS) entry which is preliminary data.</text>
</comment>
<dbReference type="Proteomes" id="UP000827872">
    <property type="component" value="Linkage Group LG03"/>
</dbReference>
<proteinExistence type="predicted"/>
<organism evidence="1 2">
    <name type="scientific">Sphaerodactylus townsendi</name>
    <dbReference type="NCBI Taxonomy" id="933632"/>
    <lineage>
        <taxon>Eukaryota</taxon>
        <taxon>Metazoa</taxon>
        <taxon>Chordata</taxon>
        <taxon>Craniata</taxon>
        <taxon>Vertebrata</taxon>
        <taxon>Euteleostomi</taxon>
        <taxon>Lepidosauria</taxon>
        <taxon>Squamata</taxon>
        <taxon>Bifurcata</taxon>
        <taxon>Gekkota</taxon>
        <taxon>Sphaerodactylidae</taxon>
        <taxon>Sphaerodactylus</taxon>
    </lineage>
</organism>
<reference evidence="1" key="1">
    <citation type="submission" date="2021-08" db="EMBL/GenBank/DDBJ databases">
        <title>The first chromosome-level gecko genome reveals the dynamic sex chromosomes of Neotropical dwarf geckos (Sphaerodactylidae: Sphaerodactylus).</title>
        <authorList>
            <person name="Pinto B.J."/>
            <person name="Keating S.E."/>
            <person name="Gamble T."/>
        </authorList>
    </citation>
    <scope>NUCLEOTIDE SEQUENCE</scope>
    <source>
        <strain evidence="1">TG3544</strain>
    </source>
</reference>
<gene>
    <name evidence="1" type="ORF">K3G42_003022</name>
</gene>
<name>A0ACB8EEY2_9SAUR</name>